<dbReference type="Gene3D" id="1.20.120.450">
    <property type="entry name" value="dinb family like domain"/>
    <property type="match status" value="1"/>
</dbReference>
<reference evidence="2 3" key="1">
    <citation type="submission" date="2023-07" db="EMBL/GenBank/DDBJ databases">
        <title>Sorghum-associated microbial communities from plants grown in Nebraska, USA.</title>
        <authorList>
            <person name="Schachtman D."/>
        </authorList>
    </citation>
    <scope>NUCLEOTIDE SEQUENCE [LARGE SCALE GENOMIC DNA]</scope>
    <source>
        <strain evidence="2 3">CC258</strain>
    </source>
</reference>
<comment type="caution">
    <text evidence="2">The sequence shown here is derived from an EMBL/GenBank/DDBJ whole genome shotgun (WGS) entry which is preliminary data.</text>
</comment>
<dbReference type="EMBL" id="JAVDSB010000001">
    <property type="protein sequence ID" value="MDR6549758.1"/>
    <property type="molecule type" value="Genomic_DNA"/>
</dbReference>
<evidence type="ECO:0000313" key="3">
    <source>
        <dbReference type="Proteomes" id="UP001267290"/>
    </source>
</evidence>
<keyword evidence="3" id="KW-1185">Reference proteome</keyword>
<evidence type="ECO:0000259" key="1">
    <source>
        <dbReference type="Pfam" id="PF12867"/>
    </source>
</evidence>
<dbReference type="Proteomes" id="UP001267290">
    <property type="component" value="Unassembled WGS sequence"/>
</dbReference>
<name>A0ABU1NQL6_9BACL</name>
<accession>A0ABU1NQL6</accession>
<organism evidence="2 3">
    <name type="scientific">Paenibacillus qinlingensis</name>
    <dbReference type="NCBI Taxonomy" id="1837343"/>
    <lineage>
        <taxon>Bacteria</taxon>
        <taxon>Bacillati</taxon>
        <taxon>Bacillota</taxon>
        <taxon>Bacilli</taxon>
        <taxon>Bacillales</taxon>
        <taxon>Paenibacillaceae</taxon>
        <taxon>Paenibacillus</taxon>
    </lineage>
</organism>
<sequence length="157" mass="17995">MITQLTTAQKILKAWKMHHNSVIQLVDQLPETSGNWSPWDGGMTTLELVHHLAWTPEFFFAQIEKRDMNIPAVPSTIAEARELVKRLTPITEQKLIDYTDSKLQDISTININGVDITEQIEEMFNRLVAHEAHHKGQLFVYARILGAKPPFYVDLSM</sequence>
<dbReference type="InterPro" id="IPR024775">
    <property type="entry name" value="DinB-like"/>
</dbReference>
<feature type="domain" description="DinB-like" evidence="1">
    <location>
        <begin position="18"/>
        <end position="138"/>
    </location>
</feature>
<proteinExistence type="predicted"/>
<dbReference type="InterPro" id="IPR034660">
    <property type="entry name" value="DinB/YfiT-like"/>
</dbReference>
<protein>
    <submittedName>
        <fullName evidence="2">Damage-inducible protein DinB</fullName>
    </submittedName>
</protein>
<gene>
    <name evidence="2" type="ORF">J2736_000941</name>
</gene>
<dbReference type="RefSeq" id="WP_310223999.1">
    <property type="nucleotide sequence ID" value="NZ_JAVDSB010000001.1"/>
</dbReference>
<dbReference type="SUPFAM" id="SSF109854">
    <property type="entry name" value="DinB/YfiT-like putative metalloenzymes"/>
    <property type="match status" value="1"/>
</dbReference>
<dbReference type="Pfam" id="PF12867">
    <property type="entry name" value="DinB_2"/>
    <property type="match status" value="1"/>
</dbReference>
<evidence type="ECO:0000313" key="2">
    <source>
        <dbReference type="EMBL" id="MDR6549758.1"/>
    </source>
</evidence>